<reference evidence="2 3" key="1">
    <citation type="submission" date="2019-09" db="EMBL/GenBank/DDBJ databases">
        <title>Pararcticibacter amylolyticus gen. nov., sp. nov., isolated from a rottenly hemp rope, and reclassification of Pedobacter tournemirensis as Pararcticibacter tournemirensis comb. nov.</title>
        <authorList>
            <person name="Cai Y."/>
        </authorList>
    </citation>
    <scope>NUCLEOTIDE SEQUENCE [LARGE SCALE GENOMIC DNA]</scope>
    <source>
        <strain evidence="2 3">TF5-37.2-LB10</strain>
    </source>
</reference>
<dbReference type="EMBL" id="VWNE01000002">
    <property type="protein sequence ID" value="KAA8486325.1"/>
    <property type="molecule type" value="Genomic_DNA"/>
</dbReference>
<evidence type="ECO:0000256" key="1">
    <source>
        <dbReference type="ARBA" id="ARBA00009820"/>
    </source>
</evidence>
<accession>A0A5M9HIP0</accession>
<comment type="caution">
    <text evidence="2">The sequence shown here is derived from an EMBL/GenBank/DDBJ whole genome shotgun (WGS) entry which is preliminary data.</text>
</comment>
<dbReference type="Gene3D" id="2.120.10.30">
    <property type="entry name" value="TolB, C-terminal domain"/>
    <property type="match status" value="1"/>
</dbReference>
<dbReference type="Proteomes" id="UP000322918">
    <property type="component" value="Unassembled WGS sequence"/>
</dbReference>
<name>A0A5M9HIP0_9SPHI</name>
<protein>
    <recommendedName>
        <fullName evidence="4">Bacterial surface antigen (D15) domain-containing protein</fullName>
    </recommendedName>
</protein>
<dbReference type="OrthoDB" id="9799878at2"/>
<organism evidence="2 3">
    <name type="scientific">Arcticibacter tournemirensis</name>
    <dbReference type="NCBI Taxonomy" id="699437"/>
    <lineage>
        <taxon>Bacteria</taxon>
        <taxon>Pseudomonadati</taxon>
        <taxon>Bacteroidota</taxon>
        <taxon>Sphingobacteriia</taxon>
        <taxon>Sphingobacteriales</taxon>
        <taxon>Sphingobacteriaceae</taxon>
        <taxon>Arcticibacter</taxon>
    </lineage>
</organism>
<sequence>MTCKLRHIHFLIRNITLITLIFSYHSLNAQVFNSDQNPPSLKWSQINTENFQILYPTPFETEAQRMASVLENIISREAYSLNKKPRKISVILQNQGTTSNGFVQLGPRRSEFYTTPSQSFDYQDWLNSLAVHEMRHVVQFDKLTGKLNAPFFEKLALAVFGITLPPWFYEGDAVGTETALTHAGRGRIPEWALIMRTNTLSGKKFSYSKDFFNSYKDLTPGYYQLGFFMNTKLRRDFGTGITDSIMTRISKNPLRPYSFSNSVKKYTGLSTRQLHDSTISELGKLWYQQTEKTAPLDYPAINKRKSNTPEHYLLPAAIPGDKILALKQSKARTPAIVEIDSAGRERRVTDIGLQEVAWFSYSAGKLVWDESRFDPRFHQRSFNVINIFDMQTRRAKQLTHRTRMFAPTLSPDGKTIIAVDISYSNRISLKLMDAARGKEIRIYNSPENYMLQMPAFSPDGKTVVVVAVAKTGKALFELNLESGTFSPLFPFQLQEILRPVYAGRQILFKAHYNGIDNIYRFNPNDRQIYQLTSARFGAFNPSYDTISHKLILNTFSGRGYDIAALNYSDTSGQNISTIKNTFIDYAAPLYDQEGHSNVFDSIQHKTYPVKRYHELSNLFYFHSLVPVAEENQFFDDYNVGIEMQSDNKLNTLSFYSRYQYNNALRKSEYLTGFNYKRYFPIFSIDYINRPRLIYRRVNQAGKTVLSPVTWRENEIKAEVTFPFTLNRFNNNYSFGFKTGTSYTNRYGIENGMPSLLKTLEYPMHYQFYASRNNRRSSRDLAPRWGQNITLTYRNYPFENRVEGELFTLRSTFYFPGLASNHSFQAAFNYQHGDGNYVNTVDIPRVSGYSYLSPIGNTRNTLLLDYRLPLLYPDWEAGPLAFIKRIKGGVFADFENIGKGDAFSPRSYGAELRADMNLLRFYLPNFDVGGKVIFLNEKPRQNPIFEFMATYSF</sequence>
<evidence type="ECO:0008006" key="4">
    <source>
        <dbReference type="Google" id="ProtNLM"/>
    </source>
</evidence>
<evidence type="ECO:0000313" key="2">
    <source>
        <dbReference type="EMBL" id="KAA8486325.1"/>
    </source>
</evidence>
<proteinExistence type="inferred from homology"/>
<dbReference type="SUPFAM" id="SSF82171">
    <property type="entry name" value="DPP6 N-terminal domain-like"/>
    <property type="match status" value="1"/>
</dbReference>
<dbReference type="Pfam" id="PF07676">
    <property type="entry name" value="PD40"/>
    <property type="match status" value="1"/>
</dbReference>
<dbReference type="InterPro" id="IPR011042">
    <property type="entry name" value="6-blade_b-propeller_TolB-like"/>
</dbReference>
<keyword evidence="3" id="KW-1185">Reference proteome</keyword>
<dbReference type="RefSeq" id="WP_141816128.1">
    <property type="nucleotide sequence ID" value="NZ_VFPL01000001.1"/>
</dbReference>
<dbReference type="InterPro" id="IPR011659">
    <property type="entry name" value="WD40"/>
</dbReference>
<evidence type="ECO:0000313" key="3">
    <source>
        <dbReference type="Proteomes" id="UP000322918"/>
    </source>
</evidence>
<dbReference type="PANTHER" id="PTHR36842:SF1">
    <property type="entry name" value="PROTEIN TOLB"/>
    <property type="match status" value="1"/>
</dbReference>
<comment type="similarity">
    <text evidence="1">Belongs to the TolB family.</text>
</comment>
<dbReference type="AlphaFoldDB" id="A0A5M9HIP0"/>
<gene>
    <name evidence="2" type="ORF">F1649_01725</name>
</gene>
<dbReference type="PANTHER" id="PTHR36842">
    <property type="entry name" value="PROTEIN TOLB HOMOLOG"/>
    <property type="match status" value="1"/>
</dbReference>